<feature type="coiled-coil region" evidence="5">
    <location>
        <begin position="1268"/>
        <end position="1299"/>
    </location>
</feature>
<feature type="compositionally biased region" description="Acidic residues" evidence="6">
    <location>
        <begin position="22"/>
        <end position="34"/>
    </location>
</feature>
<dbReference type="SUPFAM" id="SSF81698">
    <property type="entry name" value="FF domain"/>
    <property type="match status" value="4"/>
</dbReference>
<dbReference type="FunFam" id="1.10.10.440:FF:000021">
    <property type="entry name" value="pre-mRNA-processing protein 40C isoform X1"/>
    <property type="match status" value="1"/>
</dbReference>
<dbReference type="GO" id="GO:0140955">
    <property type="term" value="F:histone H3K36 trimethyltransferase activity"/>
    <property type="evidence" value="ECO:0007669"/>
    <property type="project" value="UniProtKB-EC"/>
</dbReference>
<evidence type="ECO:0000259" key="7">
    <source>
        <dbReference type="PROSITE" id="PS50020"/>
    </source>
</evidence>
<feature type="coiled-coil region" evidence="5">
    <location>
        <begin position="1405"/>
        <end position="1457"/>
    </location>
</feature>
<feature type="region of interest" description="Disordered" evidence="6">
    <location>
        <begin position="970"/>
        <end position="993"/>
    </location>
</feature>
<feature type="compositionally biased region" description="Acidic residues" evidence="6">
    <location>
        <begin position="1"/>
        <end position="14"/>
    </location>
</feature>
<gene>
    <name evidence="10" type="ORF">Nepgr_008914</name>
</gene>
<feature type="compositionally biased region" description="Basic and acidic residues" evidence="6">
    <location>
        <begin position="136"/>
        <end position="145"/>
    </location>
</feature>
<feature type="compositionally biased region" description="Acidic residues" evidence="6">
    <location>
        <begin position="88"/>
        <end position="99"/>
    </location>
</feature>
<feature type="region of interest" description="Disordered" evidence="6">
    <location>
        <begin position="1475"/>
        <end position="1496"/>
    </location>
</feature>
<feature type="compositionally biased region" description="Basic and acidic residues" evidence="6">
    <location>
        <begin position="486"/>
        <end position="495"/>
    </location>
</feature>
<feature type="region of interest" description="Disordered" evidence="6">
    <location>
        <begin position="727"/>
        <end position="787"/>
    </location>
</feature>
<dbReference type="PANTHER" id="PTHR15377">
    <property type="entry name" value="TRANSCRIPTION ELONGATION REGULATOR 1"/>
    <property type="match status" value="1"/>
</dbReference>
<dbReference type="GO" id="GO:0070063">
    <property type="term" value="F:RNA polymerase binding"/>
    <property type="evidence" value="ECO:0007669"/>
    <property type="project" value="InterPro"/>
</dbReference>
<comment type="subcellular location">
    <subcellularLocation>
        <location evidence="4">Nucleus</location>
    </subcellularLocation>
</comment>
<dbReference type="PROSITE" id="PS51319">
    <property type="entry name" value="TFIIS_N"/>
    <property type="match status" value="1"/>
</dbReference>
<feature type="region of interest" description="Disordered" evidence="6">
    <location>
        <begin position="1106"/>
        <end position="1214"/>
    </location>
</feature>
<dbReference type="InterPro" id="IPR001202">
    <property type="entry name" value="WW_dom"/>
</dbReference>
<evidence type="ECO:0000256" key="2">
    <source>
        <dbReference type="ARBA" id="ARBA00030091"/>
    </source>
</evidence>
<accession>A0AAD3SAH2</accession>
<dbReference type="SUPFAM" id="SSF51045">
    <property type="entry name" value="WW domain"/>
    <property type="match status" value="2"/>
</dbReference>
<feature type="domain" description="TFIIS N-terminal" evidence="8">
    <location>
        <begin position="327"/>
        <end position="410"/>
    </location>
</feature>
<dbReference type="InterPro" id="IPR045148">
    <property type="entry name" value="TCRG1-like"/>
</dbReference>
<dbReference type="InterPro" id="IPR017923">
    <property type="entry name" value="TFIIS_N"/>
</dbReference>
<evidence type="ECO:0000259" key="8">
    <source>
        <dbReference type="PROSITE" id="PS51319"/>
    </source>
</evidence>
<dbReference type="Gene3D" id="1.10.10.440">
    <property type="entry name" value="FF domain"/>
    <property type="match status" value="4"/>
</dbReference>
<feature type="compositionally biased region" description="Basic and acidic residues" evidence="6">
    <location>
        <begin position="164"/>
        <end position="190"/>
    </location>
</feature>
<keyword evidence="5" id="KW-0175">Coiled coil</keyword>
<evidence type="ECO:0000313" key="10">
    <source>
        <dbReference type="EMBL" id="GMH07074.1"/>
    </source>
</evidence>
<dbReference type="EMBL" id="BSYO01000007">
    <property type="protein sequence ID" value="GMH07074.1"/>
    <property type="molecule type" value="Genomic_DNA"/>
</dbReference>
<name>A0AAD3SAH2_NEPGR</name>
<dbReference type="SMART" id="SM00441">
    <property type="entry name" value="FF"/>
    <property type="match status" value="4"/>
</dbReference>
<feature type="region of interest" description="Disordered" evidence="6">
    <location>
        <begin position="427"/>
        <end position="507"/>
    </location>
</feature>
<feature type="domain" description="WW" evidence="7">
    <location>
        <begin position="1044"/>
        <end position="1077"/>
    </location>
</feature>
<dbReference type="InterPro" id="IPR002713">
    <property type="entry name" value="FF_domain"/>
</dbReference>
<dbReference type="Pfam" id="PF01846">
    <property type="entry name" value="FF"/>
    <property type="match status" value="4"/>
</dbReference>
<evidence type="ECO:0000256" key="4">
    <source>
        <dbReference type="PROSITE-ProRule" id="PRU00649"/>
    </source>
</evidence>
<feature type="compositionally biased region" description="Basic and acidic residues" evidence="6">
    <location>
        <begin position="451"/>
        <end position="460"/>
    </location>
</feature>
<feature type="compositionally biased region" description="Basic and acidic residues" evidence="6">
    <location>
        <begin position="1475"/>
        <end position="1488"/>
    </location>
</feature>
<feature type="compositionally biased region" description="Basic and acidic residues" evidence="6">
    <location>
        <begin position="1185"/>
        <end position="1194"/>
    </location>
</feature>
<dbReference type="GO" id="GO:0005634">
    <property type="term" value="C:nucleus"/>
    <property type="evidence" value="ECO:0007669"/>
    <property type="project" value="UniProtKB-SubCell"/>
</dbReference>
<dbReference type="InterPro" id="IPR035441">
    <property type="entry name" value="TFIIS/LEDGF_dom_sf"/>
</dbReference>
<dbReference type="Pfam" id="PF08711">
    <property type="entry name" value="Med26"/>
    <property type="match status" value="1"/>
</dbReference>
<dbReference type="InterPro" id="IPR036517">
    <property type="entry name" value="FF_domain_sf"/>
</dbReference>
<dbReference type="PROSITE" id="PS50020">
    <property type="entry name" value="WW_DOMAIN_2"/>
    <property type="match status" value="2"/>
</dbReference>
<dbReference type="Gene3D" id="1.20.930.10">
    <property type="entry name" value="Conserved domain common to transcription factors TFIIS, elongin A, CRSP70"/>
    <property type="match status" value="1"/>
</dbReference>
<feature type="compositionally biased region" description="Polar residues" evidence="6">
    <location>
        <begin position="1166"/>
        <end position="1184"/>
    </location>
</feature>
<proteinExistence type="predicted"/>
<feature type="compositionally biased region" description="Low complexity" evidence="6">
    <location>
        <begin position="1153"/>
        <end position="1165"/>
    </location>
</feature>
<evidence type="ECO:0000259" key="9">
    <source>
        <dbReference type="PROSITE" id="PS51676"/>
    </source>
</evidence>
<comment type="caution">
    <text evidence="10">The sequence shown here is derived from an EMBL/GenBank/DDBJ whole genome shotgun (WGS) entry which is preliminary data.</text>
</comment>
<dbReference type="PANTHER" id="PTHR15377:SF3">
    <property type="entry name" value="WW DOMAIN-CONTAINING PROTEIN"/>
    <property type="match status" value="1"/>
</dbReference>
<evidence type="ECO:0000256" key="6">
    <source>
        <dbReference type="SAM" id="MobiDB-lite"/>
    </source>
</evidence>
<feature type="domain" description="FF" evidence="9">
    <location>
        <begin position="1453"/>
        <end position="1510"/>
    </location>
</feature>
<evidence type="ECO:0000256" key="1">
    <source>
        <dbReference type="ARBA" id="ARBA00022737"/>
    </source>
</evidence>
<organism evidence="10 11">
    <name type="scientific">Nepenthes gracilis</name>
    <name type="common">Slender pitcher plant</name>
    <dbReference type="NCBI Taxonomy" id="150966"/>
    <lineage>
        <taxon>Eukaryota</taxon>
        <taxon>Viridiplantae</taxon>
        <taxon>Streptophyta</taxon>
        <taxon>Embryophyta</taxon>
        <taxon>Tracheophyta</taxon>
        <taxon>Spermatophyta</taxon>
        <taxon>Magnoliopsida</taxon>
        <taxon>eudicotyledons</taxon>
        <taxon>Gunneridae</taxon>
        <taxon>Pentapetalae</taxon>
        <taxon>Caryophyllales</taxon>
        <taxon>Nepenthaceae</taxon>
        <taxon>Nepenthes</taxon>
    </lineage>
</organism>
<feature type="region of interest" description="Disordered" evidence="6">
    <location>
        <begin position="1"/>
        <end position="246"/>
    </location>
</feature>
<dbReference type="PROSITE" id="PS01159">
    <property type="entry name" value="WW_DOMAIN_1"/>
    <property type="match status" value="2"/>
</dbReference>
<feature type="region of interest" description="Disordered" evidence="6">
    <location>
        <begin position="675"/>
        <end position="713"/>
    </location>
</feature>
<feature type="domain" description="FF" evidence="9">
    <location>
        <begin position="1350"/>
        <end position="1404"/>
    </location>
</feature>
<feature type="compositionally biased region" description="Basic and acidic residues" evidence="6">
    <location>
        <begin position="976"/>
        <end position="985"/>
    </location>
</feature>
<feature type="compositionally biased region" description="Polar residues" evidence="6">
    <location>
        <begin position="462"/>
        <end position="471"/>
    </location>
</feature>
<feature type="compositionally biased region" description="Low complexity" evidence="6">
    <location>
        <begin position="1106"/>
        <end position="1123"/>
    </location>
</feature>
<evidence type="ECO:0000256" key="3">
    <source>
        <dbReference type="ARBA" id="ARBA00047545"/>
    </source>
</evidence>
<keyword evidence="1" id="KW-0677">Repeat</keyword>
<feature type="compositionally biased region" description="Low complexity" evidence="6">
    <location>
        <begin position="776"/>
        <end position="787"/>
    </location>
</feature>
<keyword evidence="4" id="KW-0539">Nucleus</keyword>
<comment type="catalytic activity">
    <reaction evidence="3">
        <text>L-lysyl(36)-[histone H3] + 3 S-adenosyl-L-methionine = N(6),N(6),N(6)-trimethyl-L-lysyl(36)-[histone H3] + 3 S-adenosyl-L-homocysteine + 3 H(+)</text>
        <dbReference type="Rhea" id="RHEA:60324"/>
        <dbReference type="Rhea" id="RHEA-COMP:9785"/>
        <dbReference type="Rhea" id="RHEA-COMP:15536"/>
        <dbReference type="ChEBI" id="CHEBI:15378"/>
        <dbReference type="ChEBI" id="CHEBI:29969"/>
        <dbReference type="ChEBI" id="CHEBI:57856"/>
        <dbReference type="ChEBI" id="CHEBI:59789"/>
        <dbReference type="ChEBI" id="CHEBI:61961"/>
        <dbReference type="EC" id="2.1.1.359"/>
    </reaction>
</comment>
<feature type="compositionally biased region" description="Polar residues" evidence="6">
    <location>
        <begin position="675"/>
        <end position="686"/>
    </location>
</feature>
<feature type="domain" description="FF" evidence="9">
    <location>
        <begin position="1275"/>
        <end position="1337"/>
    </location>
</feature>
<dbReference type="SMART" id="SM00456">
    <property type="entry name" value="WW"/>
    <property type="match status" value="2"/>
</dbReference>
<dbReference type="Gene3D" id="2.20.70.10">
    <property type="match status" value="2"/>
</dbReference>
<dbReference type="InterPro" id="IPR036020">
    <property type="entry name" value="WW_dom_sf"/>
</dbReference>
<dbReference type="FunFam" id="1.10.10.440:FF:000020">
    <property type="entry name" value="Pre-mRNA-processing protein 40C"/>
    <property type="match status" value="1"/>
</dbReference>
<dbReference type="CDD" id="cd00201">
    <property type="entry name" value="WW"/>
    <property type="match status" value="2"/>
</dbReference>
<feature type="domain" description="FF" evidence="9">
    <location>
        <begin position="1215"/>
        <end position="1269"/>
    </location>
</feature>
<protein>
    <recommendedName>
        <fullName evidence="2">SET domain-containing protein 2</fullName>
    </recommendedName>
</protein>
<evidence type="ECO:0000313" key="11">
    <source>
        <dbReference type="Proteomes" id="UP001279734"/>
    </source>
</evidence>
<dbReference type="Pfam" id="PF00397">
    <property type="entry name" value="WW"/>
    <property type="match status" value="2"/>
</dbReference>
<dbReference type="Proteomes" id="UP001279734">
    <property type="component" value="Unassembled WGS sequence"/>
</dbReference>
<evidence type="ECO:0000256" key="5">
    <source>
        <dbReference type="SAM" id="Coils"/>
    </source>
</evidence>
<feature type="compositionally biased region" description="Basic and acidic residues" evidence="6">
    <location>
        <begin position="35"/>
        <end position="44"/>
    </location>
</feature>
<dbReference type="PROSITE" id="PS51676">
    <property type="entry name" value="FF"/>
    <property type="match status" value="4"/>
</dbReference>
<feature type="compositionally biased region" description="Polar residues" evidence="6">
    <location>
        <begin position="741"/>
        <end position="775"/>
    </location>
</feature>
<feature type="region of interest" description="Disordered" evidence="6">
    <location>
        <begin position="539"/>
        <end position="574"/>
    </location>
</feature>
<sequence length="1643" mass="181245">MAYEDDPYRDEDGEPLMNYDDVQSDEEPLQDELNDDVHDFRINEDDGNWLQERSPTPVYNESDPSDHKSKGRKRLIKKSDKHSSIPPELEDFADGDADGDGVFGGVDGSPLEYFVREEADDDPSSYSGSKKRKSKGLKDDESEKRREKKMRREKLGGSSSSVGKVRDRAKLSLKSRKEGDDADPEMKEMWDTIAGGDSEDDQEGMRTVDDDNFIDDSGVDPADRYLSDNEAGSPSHYAQAEEGEEDDEIKDLFKMGKKRKKNEKSAAEIALLVEQLMAELEVVAEEDAFLNTQGKPAINKLKKLPLLIEALSKKQLQHEFLDHGVLTLLKNWLEPLPDGSLPNINIREAILRILTDFPIDLEQYDRREQLKKSGLGKVIMFLSRSEEETTSNRKLAKDLVDEWSRPIFNKSTRFEDMRNIDDERMPYRRPLVKRPTNKASGLESKEDDLDLREFPSERKKSGQSSSRQLTTRPEAMPMDFVIRPQSKVDPDEVRARAKQAGQDQHRLKMNKKLQHLKSTKKKQLQATKVSFRFGRNEMASPGWLSQEPNPPISQAPVSGSPSPGPPAGPTTSSIASASIAGAAGGASTDSKQESAQGKLISSSGYVVPATPFTYGVRPNASTAPQNIQQSSSAPVMMSNSTAFAVPRSQVPVLSASSGPSFSYSISHTGIGFQHSQQLQSSTSAVPSHSEVKNPASAAAMLQPPTPGQPVRLPSFVLGTALPSVPPPVPHSGTIQKGAASNAGNFSFNGNYQSAQKEQSLRPNTPAGSLQEHVNGSSESSSVHTSASPATTVSAVNLVQAGTSTPAAFSFPPVPAVPATPQTAGPPGIAVASVPLSSGPAVASVAMDSSSSALLRPVVLAASVPSNPAVQQQGYPIYPSIPPIGASPQSLWLQPPQTGGLPRPPFLPYPPVYPGPFALAVRGMPLPSVPLPDSQPPGVTPIENPGGVATSVATTSGSHIASGSAMQKEVLAPGTDGSKDVSDFGTKDGTSSNEHFDAWSAHRTETGAIYYYNAITGESTYEKPLGFRGEPDKVTAQPTPVSSEKLLGTDWALVTTNDGKKYYYNTKSKVSSWQIPTEVTELRKKEENDSLKEHSVSVSISNAISEKGSTSLSGLSLNSGGRDSMSLRTPGMPGPSSALDLIKKKLQESGVPIASSSSTALAGSASLEVNGSRTVETSARGLQSDNSKDKPKETTADGNVSDLSSDSEDVDSGPTIEERIIQFREMLKERGVAPFSKWEKELPKIVFDPRFKAIPSYAERRSLFEHYVRTRAEEERKEKRAALKAAMEGYRQLLEEANEDIDYNTDYQTFKKKWSHDPRFEALDRKERELLLNERVLPLKRAAEENAQAARAAAAFSFKSMLQEKGDITTSSRWSRVKDSLRDDPRYKAVKHEEREYLFNKYISQLKAADDEAERVAKVKREEQDKLKERERELRKRKEREEQEMERVRLKVQRKEAVASYQALLVETIKDPEASWKESKPKLEKDPQRRASNPDLDQSDLEKLFRKHTKLLYERCVHEFRALLVEVITPEAAVQETEDGKTVLNSWSTAKGRKMLDLIRSTMKLKIEVRLILGESPHQEQPVIGDRCFSYKTSRCSGKESLISSKPTFQNFSCIVFLTFWMKLKYDGKPFRKRHAIKWVYLCL</sequence>
<feature type="domain" description="WW" evidence="7">
    <location>
        <begin position="998"/>
        <end position="1025"/>
    </location>
</feature>
<keyword evidence="11" id="KW-1185">Reference proteome</keyword>
<reference evidence="10" key="1">
    <citation type="submission" date="2023-05" db="EMBL/GenBank/DDBJ databases">
        <title>Nepenthes gracilis genome sequencing.</title>
        <authorList>
            <person name="Fukushima K."/>
        </authorList>
    </citation>
    <scope>NUCLEOTIDE SEQUENCE</scope>
    <source>
        <strain evidence="10">SING2019-196</strain>
    </source>
</reference>
<dbReference type="GO" id="GO:0003712">
    <property type="term" value="F:transcription coregulator activity"/>
    <property type="evidence" value="ECO:0007669"/>
    <property type="project" value="TreeGrafter"/>
</dbReference>